<dbReference type="EMBL" id="BMIB01000003">
    <property type="protein sequence ID" value="GGH73770.1"/>
    <property type="molecule type" value="Genomic_DNA"/>
</dbReference>
<dbReference type="RefSeq" id="WP_188954723.1">
    <property type="nucleotide sequence ID" value="NZ_BMIB01000003.1"/>
</dbReference>
<evidence type="ECO:0008006" key="8">
    <source>
        <dbReference type="Google" id="ProtNLM"/>
    </source>
</evidence>
<evidence type="ECO:0000256" key="5">
    <source>
        <dbReference type="SAM" id="Phobius"/>
    </source>
</evidence>
<comment type="caution">
    <text evidence="6">The sequence shown here is derived from an EMBL/GenBank/DDBJ whole genome shotgun (WGS) entry which is preliminary data.</text>
</comment>
<evidence type="ECO:0000256" key="1">
    <source>
        <dbReference type="ARBA" id="ARBA00004141"/>
    </source>
</evidence>
<accession>A0A917IZU7</accession>
<dbReference type="Proteomes" id="UP000627292">
    <property type="component" value="Unassembled WGS sequence"/>
</dbReference>
<evidence type="ECO:0000256" key="2">
    <source>
        <dbReference type="ARBA" id="ARBA00022692"/>
    </source>
</evidence>
<evidence type="ECO:0000313" key="7">
    <source>
        <dbReference type="Proteomes" id="UP000627292"/>
    </source>
</evidence>
<keyword evidence="3 5" id="KW-1133">Transmembrane helix</keyword>
<sequence length="133" mass="14559">MTTREQDVRTWSMLCHISALAGLLFSLGSLLGPLLAWQLKKNELPEIEEHGKESLNFQITVILVSWILKFIFVPVIGAGLLFGGPFSAIGNGLGIGSVYLLVNLLGWILAVVAGIQANNGGFYRYPLCIRFIK</sequence>
<protein>
    <recommendedName>
        <fullName evidence="8">DUF4870 domain-containing protein</fullName>
    </recommendedName>
</protein>
<feature type="transmembrane region" description="Helical" evidence="5">
    <location>
        <begin position="57"/>
        <end position="81"/>
    </location>
</feature>
<proteinExistence type="predicted"/>
<evidence type="ECO:0000256" key="4">
    <source>
        <dbReference type="ARBA" id="ARBA00023136"/>
    </source>
</evidence>
<reference evidence="6" key="2">
    <citation type="submission" date="2020-09" db="EMBL/GenBank/DDBJ databases">
        <authorList>
            <person name="Sun Q."/>
            <person name="Zhou Y."/>
        </authorList>
    </citation>
    <scope>NUCLEOTIDE SEQUENCE</scope>
    <source>
        <strain evidence="6">CGMCC 1.15290</strain>
    </source>
</reference>
<dbReference type="AlphaFoldDB" id="A0A917IZU7"/>
<evidence type="ECO:0000256" key="3">
    <source>
        <dbReference type="ARBA" id="ARBA00022989"/>
    </source>
</evidence>
<organism evidence="6 7">
    <name type="scientific">Filimonas zeae</name>
    <dbReference type="NCBI Taxonomy" id="1737353"/>
    <lineage>
        <taxon>Bacteria</taxon>
        <taxon>Pseudomonadati</taxon>
        <taxon>Bacteroidota</taxon>
        <taxon>Chitinophagia</taxon>
        <taxon>Chitinophagales</taxon>
        <taxon>Chitinophagaceae</taxon>
        <taxon>Filimonas</taxon>
    </lineage>
</organism>
<gene>
    <name evidence="6" type="ORF">GCM10011379_35660</name>
</gene>
<feature type="transmembrane region" description="Helical" evidence="5">
    <location>
        <begin position="12"/>
        <end position="37"/>
    </location>
</feature>
<keyword evidence="7" id="KW-1185">Reference proteome</keyword>
<keyword evidence="4 5" id="KW-0472">Membrane</keyword>
<reference evidence="6" key="1">
    <citation type="journal article" date="2014" name="Int. J. Syst. Evol. Microbiol.">
        <title>Complete genome sequence of Corynebacterium casei LMG S-19264T (=DSM 44701T), isolated from a smear-ripened cheese.</title>
        <authorList>
            <consortium name="US DOE Joint Genome Institute (JGI-PGF)"/>
            <person name="Walter F."/>
            <person name="Albersmeier A."/>
            <person name="Kalinowski J."/>
            <person name="Ruckert C."/>
        </authorList>
    </citation>
    <scope>NUCLEOTIDE SEQUENCE</scope>
    <source>
        <strain evidence="6">CGMCC 1.15290</strain>
    </source>
</reference>
<dbReference type="Pfam" id="PF09685">
    <property type="entry name" value="MamF_MmsF"/>
    <property type="match status" value="1"/>
</dbReference>
<comment type="subcellular location">
    <subcellularLocation>
        <location evidence="1">Membrane</location>
        <topology evidence="1">Multi-pass membrane protein</topology>
    </subcellularLocation>
</comment>
<keyword evidence="2 5" id="KW-0812">Transmembrane</keyword>
<evidence type="ECO:0000313" key="6">
    <source>
        <dbReference type="EMBL" id="GGH73770.1"/>
    </source>
</evidence>
<feature type="transmembrane region" description="Helical" evidence="5">
    <location>
        <begin position="93"/>
        <end position="117"/>
    </location>
</feature>
<dbReference type="InterPro" id="IPR019109">
    <property type="entry name" value="MamF_MmsF"/>
</dbReference>
<name>A0A917IZU7_9BACT</name>